<evidence type="ECO:0000313" key="1">
    <source>
        <dbReference type="EMBL" id="RKN38509.1"/>
    </source>
</evidence>
<dbReference type="Proteomes" id="UP000272474">
    <property type="component" value="Unassembled WGS sequence"/>
</dbReference>
<dbReference type="Gene3D" id="2.60.40.10">
    <property type="entry name" value="Immunoglobulins"/>
    <property type="match status" value="1"/>
</dbReference>
<protein>
    <recommendedName>
        <fullName evidence="3">PKD domain-containing protein</fullName>
    </recommendedName>
</protein>
<dbReference type="GO" id="GO:0005975">
    <property type="term" value="P:carbohydrate metabolic process"/>
    <property type="evidence" value="ECO:0007669"/>
    <property type="project" value="UniProtKB-ARBA"/>
</dbReference>
<dbReference type="InterPro" id="IPR035986">
    <property type="entry name" value="PKD_dom_sf"/>
</dbReference>
<evidence type="ECO:0008006" key="3">
    <source>
        <dbReference type="Google" id="ProtNLM"/>
    </source>
</evidence>
<gene>
    <name evidence="1" type="ORF">D7294_23825</name>
</gene>
<dbReference type="InterPro" id="IPR013783">
    <property type="entry name" value="Ig-like_fold"/>
</dbReference>
<dbReference type="OrthoDB" id="9802683at2"/>
<reference evidence="1 2" key="1">
    <citation type="journal article" date="2014" name="Int. J. Syst. Evol. Microbiol.">
        <title>Streptomyces hoynatensis sp. nov., isolated from deep marine sediment.</title>
        <authorList>
            <person name="Veyisoglu A."/>
            <person name="Sahin N."/>
        </authorList>
    </citation>
    <scope>NUCLEOTIDE SEQUENCE [LARGE SCALE GENOMIC DNA]</scope>
    <source>
        <strain evidence="1 2">KCTC 29097</strain>
    </source>
</reference>
<comment type="caution">
    <text evidence="1">The sequence shown here is derived from an EMBL/GenBank/DDBJ whole genome shotgun (WGS) entry which is preliminary data.</text>
</comment>
<keyword evidence="2" id="KW-1185">Reference proteome</keyword>
<name>A0A3A9YRR7_9ACTN</name>
<sequence length="132" mass="13718">MSVTDEEDSSMGAPRKAAVVTALTLGLTALTAPVTRAGEPEAAANQPPVAVVSDAYTYCASWAPLVGPHCYFYARGSYDPDGEIVSWVWDFGGEELITDVGDTFFGYAAGHNGGTLTVVDNEGATDTVAILP</sequence>
<dbReference type="AlphaFoldDB" id="A0A3A9YRR7"/>
<organism evidence="1 2">
    <name type="scientific">Streptomyces hoynatensis</name>
    <dbReference type="NCBI Taxonomy" id="1141874"/>
    <lineage>
        <taxon>Bacteria</taxon>
        <taxon>Bacillati</taxon>
        <taxon>Actinomycetota</taxon>
        <taxon>Actinomycetes</taxon>
        <taxon>Kitasatosporales</taxon>
        <taxon>Streptomycetaceae</taxon>
        <taxon>Streptomyces</taxon>
    </lineage>
</organism>
<dbReference type="EMBL" id="RBAL01000017">
    <property type="protein sequence ID" value="RKN38509.1"/>
    <property type="molecule type" value="Genomic_DNA"/>
</dbReference>
<evidence type="ECO:0000313" key="2">
    <source>
        <dbReference type="Proteomes" id="UP000272474"/>
    </source>
</evidence>
<accession>A0A3A9YRR7</accession>
<dbReference type="RefSeq" id="WP_120683133.1">
    <property type="nucleotide sequence ID" value="NZ_RBAL01000017.1"/>
</dbReference>
<dbReference type="SUPFAM" id="SSF49299">
    <property type="entry name" value="PKD domain"/>
    <property type="match status" value="1"/>
</dbReference>
<proteinExistence type="predicted"/>